<evidence type="ECO:0000313" key="1">
    <source>
        <dbReference type="EMBL" id="RMJ17398.1"/>
    </source>
</evidence>
<comment type="caution">
    <text evidence="1">The sequence shown here is derived from an EMBL/GenBank/DDBJ whole genome shotgun (WGS) entry which is preliminary data.</text>
</comment>
<organism evidence="1 2">
    <name type="scientific">Fusarium kuroshium</name>
    <dbReference type="NCBI Taxonomy" id="2010991"/>
    <lineage>
        <taxon>Eukaryota</taxon>
        <taxon>Fungi</taxon>
        <taxon>Dikarya</taxon>
        <taxon>Ascomycota</taxon>
        <taxon>Pezizomycotina</taxon>
        <taxon>Sordariomycetes</taxon>
        <taxon>Hypocreomycetidae</taxon>
        <taxon>Hypocreales</taxon>
        <taxon>Nectriaceae</taxon>
        <taxon>Fusarium</taxon>
        <taxon>Fusarium solani species complex</taxon>
    </lineage>
</organism>
<protein>
    <recommendedName>
        <fullName evidence="3">L-ascorbic acid binding protein</fullName>
    </recommendedName>
</protein>
<reference evidence="1 2" key="1">
    <citation type="submission" date="2017-06" db="EMBL/GenBank/DDBJ databases">
        <title>Comparative genomic analysis of Ambrosia Fusariam Clade fungi.</title>
        <authorList>
            <person name="Stajich J.E."/>
            <person name="Carrillo J."/>
            <person name="Kijimoto T."/>
            <person name="Eskalen A."/>
            <person name="O'Donnell K."/>
            <person name="Kasson M."/>
        </authorList>
    </citation>
    <scope>NUCLEOTIDE SEQUENCE [LARGE SCALE GENOMIC DNA]</scope>
    <source>
        <strain evidence="1">UCR3666</strain>
    </source>
</reference>
<dbReference type="AlphaFoldDB" id="A0A3M2SIN2"/>
<dbReference type="EMBL" id="NKUJ01000033">
    <property type="protein sequence ID" value="RMJ17398.1"/>
    <property type="molecule type" value="Genomic_DNA"/>
</dbReference>
<dbReference type="Proteomes" id="UP000277212">
    <property type="component" value="Unassembled WGS sequence"/>
</dbReference>
<name>A0A3M2SIN2_9HYPO</name>
<dbReference type="GO" id="GO:0005975">
    <property type="term" value="P:carbohydrate metabolic process"/>
    <property type="evidence" value="ECO:0007669"/>
    <property type="project" value="InterPro"/>
</dbReference>
<dbReference type="OrthoDB" id="302966at2759"/>
<evidence type="ECO:0000313" key="2">
    <source>
        <dbReference type="Proteomes" id="UP000277212"/>
    </source>
</evidence>
<dbReference type="InterPro" id="IPR008928">
    <property type="entry name" value="6-hairpin_glycosidase_sf"/>
</dbReference>
<proteinExistence type="predicted"/>
<dbReference type="SUPFAM" id="SSF48208">
    <property type="entry name" value="Six-hairpin glycosidases"/>
    <property type="match status" value="1"/>
</dbReference>
<keyword evidence="2" id="KW-1185">Reference proteome</keyword>
<gene>
    <name evidence="1" type="ORF">CDV36_002951</name>
</gene>
<evidence type="ECO:0008006" key="3">
    <source>
        <dbReference type="Google" id="ProtNLM"/>
    </source>
</evidence>
<sequence length="377" mass="42058">MPQELAIRRFAKAMHVVYGNYDKLSDADAERWVPLDDPGAGGHRGRYLWTDAFGVVNLITLFEATTTQKYLILARRLVQTVHDVLGRTRDGSERLPGATDQEPLKGGLRIGKMDATGSDGDGQYHHYLTLWMFALNRLSWATGDASFNDLAIQLAKSIHPHFVFRSSNRLKMVWKISTDMQKVLVPSEGHLDAATGYAIYRMIQEAAVRQGRKDQLLKQEIGDYEQIMNRKGSVNPSGDPLDLGMGLWIAHFYQNEEWADTFTEEALELADQIFDGNSADMSGSASHRLAFREFGACLGVQCVGADEPLKSQIDGLMGFWEKHLEQHDRDGLRPISQVMYAAALIPGGKSILGSVKRKIVDSWSAAFRRGFIVGNEP</sequence>
<dbReference type="STRING" id="2010991.A0A3M2SIN2"/>
<accession>A0A3M2SIN2</accession>